<evidence type="ECO:0000259" key="6">
    <source>
        <dbReference type="PROSITE" id="PS50089"/>
    </source>
</evidence>
<dbReference type="RefSeq" id="XP_030642453.1">
    <property type="nucleotide sequence ID" value="XM_030786593.1"/>
</dbReference>
<feature type="domain" description="RING-type" evidence="6">
    <location>
        <begin position="14"/>
        <end position="57"/>
    </location>
</feature>
<dbReference type="OrthoDB" id="6105938at2759"/>
<feature type="coiled-coil region" evidence="5">
    <location>
        <begin position="194"/>
        <end position="235"/>
    </location>
</feature>
<dbReference type="SUPFAM" id="SSF57850">
    <property type="entry name" value="RING/U-box"/>
    <property type="match status" value="1"/>
</dbReference>
<dbReference type="SMART" id="SM00336">
    <property type="entry name" value="BBOX"/>
    <property type="match status" value="1"/>
</dbReference>
<dbReference type="PANTHER" id="PTHR25465:SF5">
    <property type="entry name" value="E3 UBIQUITIN_ISG15 LIGASE TRIM25-RELATED"/>
    <property type="match status" value="1"/>
</dbReference>
<dbReference type="Gene3D" id="3.30.160.60">
    <property type="entry name" value="Classic Zinc Finger"/>
    <property type="match status" value="1"/>
</dbReference>
<dbReference type="InParanoid" id="A0A6J2WDP9"/>
<dbReference type="PANTHER" id="PTHR25465">
    <property type="entry name" value="B-BOX DOMAIN CONTAINING"/>
    <property type="match status" value="1"/>
</dbReference>
<dbReference type="PROSITE" id="PS50089">
    <property type="entry name" value="ZF_RING_2"/>
    <property type="match status" value="1"/>
</dbReference>
<dbReference type="InterPro" id="IPR001841">
    <property type="entry name" value="Znf_RING"/>
</dbReference>
<dbReference type="PROSITE" id="PS00518">
    <property type="entry name" value="ZF_RING_1"/>
    <property type="match status" value="1"/>
</dbReference>
<gene>
    <name evidence="9" type="primary">LOC115822679</name>
</gene>
<evidence type="ECO:0000313" key="9">
    <source>
        <dbReference type="RefSeq" id="XP_030642453.1"/>
    </source>
</evidence>
<dbReference type="InterPro" id="IPR017907">
    <property type="entry name" value="Znf_RING_CS"/>
</dbReference>
<dbReference type="SUPFAM" id="SSF57845">
    <property type="entry name" value="B-box zinc-binding domain"/>
    <property type="match status" value="1"/>
</dbReference>
<dbReference type="Gene3D" id="4.10.830.40">
    <property type="match status" value="1"/>
</dbReference>
<keyword evidence="1" id="KW-0479">Metal-binding</keyword>
<organism evidence="8 9">
    <name type="scientific">Chanos chanos</name>
    <name type="common">Milkfish</name>
    <name type="synonym">Mugil chanos</name>
    <dbReference type="NCBI Taxonomy" id="29144"/>
    <lineage>
        <taxon>Eukaryota</taxon>
        <taxon>Metazoa</taxon>
        <taxon>Chordata</taxon>
        <taxon>Craniata</taxon>
        <taxon>Vertebrata</taxon>
        <taxon>Euteleostomi</taxon>
        <taxon>Actinopterygii</taxon>
        <taxon>Neopterygii</taxon>
        <taxon>Teleostei</taxon>
        <taxon>Ostariophysi</taxon>
        <taxon>Gonorynchiformes</taxon>
        <taxon>Chanidae</taxon>
        <taxon>Chanos</taxon>
    </lineage>
</organism>
<dbReference type="Pfam" id="PF25600">
    <property type="entry name" value="TRIM_CC"/>
    <property type="match status" value="1"/>
</dbReference>
<feature type="coiled-coil region" evidence="5">
    <location>
        <begin position="259"/>
        <end position="296"/>
    </location>
</feature>
<evidence type="ECO:0000256" key="2">
    <source>
        <dbReference type="ARBA" id="ARBA00022771"/>
    </source>
</evidence>
<name>A0A6J2WDP9_CHACN</name>
<accession>A0A6J2WDP9</accession>
<evidence type="ECO:0000259" key="7">
    <source>
        <dbReference type="PROSITE" id="PS50119"/>
    </source>
</evidence>
<dbReference type="InterPro" id="IPR000315">
    <property type="entry name" value="Znf_B-box"/>
</dbReference>
<proteinExistence type="predicted"/>
<dbReference type="AlphaFoldDB" id="A0A6J2WDP9"/>
<evidence type="ECO:0000256" key="1">
    <source>
        <dbReference type="ARBA" id="ARBA00022723"/>
    </source>
</evidence>
<dbReference type="Proteomes" id="UP000504632">
    <property type="component" value="Chromosome 10"/>
</dbReference>
<dbReference type="InterPro" id="IPR058030">
    <property type="entry name" value="TRIM8/14/16/25/29/45/65_CC"/>
</dbReference>
<feature type="domain" description="B box-type" evidence="7">
    <location>
        <begin position="146"/>
        <end position="186"/>
    </location>
</feature>
<reference evidence="9" key="1">
    <citation type="submission" date="2025-08" db="UniProtKB">
        <authorList>
            <consortium name="RefSeq"/>
        </authorList>
    </citation>
    <scope>IDENTIFICATION</scope>
</reference>
<dbReference type="Pfam" id="PF00643">
    <property type="entry name" value="zf-B_box"/>
    <property type="match status" value="1"/>
</dbReference>
<dbReference type="GeneID" id="115822679"/>
<evidence type="ECO:0000313" key="8">
    <source>
        <dbReference type="Proteomes" id="UP000504632"/>
    </source>
</evidence>
<dbReference type="Gene3D" id="3.30.40.10">
    <property type="entry name" value="Zinc/RING finger domain, C3HC4 (zinc finger)"/>
    <property type="match status" value="1"/>
</dbReference>
<evidence type="ECO:0000256" key="4">
    <source>
        <dbReference type="PROSITE-ProRule" id="PRU00024"/>
    </source>
</evidence>
<keyword evidence="5" id="KW-0175">Coiled coil</keyword>
<evidence type="ECO:0000256" key="3">
    <source>
        <dbReference type="ARBA" id="ARBA00022833"/>
    </source>
</evidence>
<dbReference type="Pfam" id="PF15227">
    <property type="entry name" value="zf-C3HC4_4"/>
    <property type="match status" value="1"/>
</dbReference>
<dbReference type="InterPro" id="IPR051051">
    <property type="entry name" value="E3_ubiq-ligase_TRIM/RNF"/>
</dbReference>
<protein>
    <submittedName>
        <fullName evidence="9">E3 ubiquitin/ISG15 ligase TRIM25-like</fullName>
    </submittedName>
</protein>
<evidence type="ECO:0000256" key="5">
    <source>
        <dbReference type="SAM" id="Coils"/>
    </source>
</evidence>
<dbReference type="CDD" id="cd19769">
    <property type="entry name" value="Bbox2_TRIM16-like"/>
    <property type="match status" value="1"/>
</dbReference>
<dbReference type="SMART" id="SM00184">
    <property type="entry name" value="RING"/>
    <property type="match status" value="1"/>
</dbReference>
<sequence length="364" mass="41783">MAEAILKDQELFNCPVCLDLLKNPATISCGHSFCMDCISSCWILDDTDTVYSCPQCRQTFNQRPVLNQNIVLAELVERLKNIQLQASADCYPGPGDVECDVCTTRKHKAIKSCLVCLVSYCETHLRLHNELNPGKKHKLIDTTGRLQEKICSRHDKLLEMFCRTDQQCICFMCTIDEHKGHDTVLATEEKTEKQRELEVKQMESQRRIQEKEDELQELGQAMESLKRSAQSAVRDSERIVTELIASIEREWSEVTEVIKAQEKAELIQAERLRMRLEQEIVQMKNKDAQLAQLLQTEDEIHFLQSFQSLCGLPESEDIHRVFVKPLPSFEEVGESAAKLKEQLQKLCQEGISKITGGVWEIRQK</sequence>
<dbReference type="GO" id="GO:0008270">
    <property type="term" value="F:zinc ion binding"/>
    <property type="evidence" value="ECO:0007669"/>
    <property type="project" value="UniProtKB-KW"/>
</dbReference>
<keyword evidence="3" id="KW-0862">Zinc</keyword>
<keyword evidence="8" id="KW-1185">Reference proteome</keyword>
<dbReference type="InterPro" id="IPR013083">
    <property type="entry name" value="Znf_RING/FYVE/PHD"/>
</dbReference>
<keyword evidence="2 4" id="KW-0863">Zinc-finger</keyword>
<dbReference type="PROSITE" id="PS50119">
    <property type="entry name" value="ZF_BBOX"/>
    <property type="match status" value="1"/>
</dbReference>